<proteinExistence type="predicted"/>
<keyword evidence="2" id="KW-1185">Reference proteome</keyword>
<accession>A0ABW0C773</accession>
<evidence type="ECO:0000313" key="1">
    <source>
        <dbReference type="EMBL" id="MFC5195832.1"/>
    </source>
</evidence>
<reference evidence="2" key="1">
    <citation type="journal article" date="2019" name="Int. J. Syst. Evol. Microbiol.">
        <title>The Global Catalogue of Microorganisms (GCM) 10K type strain sequencing project: providing services to taxonomists for standard genome sequencing and annotation.</title>
        <authorList>
            <consortium name="The Broad Institute Genomics Platform"/>
            <consortium name="The Broad Institute Genome Sequencing Center for Infectious Disease"/>
            <person name="Wu L."/>
            <person name="Ma J."/>
        </authorList>
    </citation>
    <scope>NUCLEOTIDE SEQUENCE [LARGE SCALE GENOMIC DNA]</scope>
    <source>
        <strain evidence="2">JCM 17978</strain>
    </source>
</reference>
<protein>
    <recommendedName>
        <fullName evidence="3">IgGFc-binding protein N-terminal domain-containing protein</fullName>
    </recommendedName>
</protein>
<evidence type="ECO:0008006" key="3">
    <source>
        <dbReference type="Google" id="ProtNLM"/>
    </source>
</evidence>
<evidence type="ECO:0000313" key="2">
    <source>
        <dbReference type="Proteomes" id="UP001596162"/>
    </source>
</evidence>
<organism evidence="1 2">
    <name type="scientific">Bizionia hallyeonensis</name>
    <dbReference type="NCBI Taxonomy" id="1123757"/>
    <lineage>
        <taxon>Bacteria</taxon>
        <taxon>Pseudomonadati</taxon>
        <taxon>Bacteroidota</taxon>
        <taxon>Flavobacteriia</taxon>
        <taxon>Flavobacteriales</taxon>
        <taxon>Flavobacteriaceae</taxon>
        <taxon>Bizionia</taxon>
    </lineage>
</organism>
<sequence>MKNNTSVTRILHVFILTFFLHVGLFAQVGIGTTTPTTTLDVNGAISLRDGGTLTLTNGNNNNINLGAVPYSNYRIIGPTTSFFVNSIIPIASSDGQIITLQNTTNAVMIIRHDAGGNVNNRILVPSEKNLVLTGRYSSVTLMYSDNQNRWIVQNKLSDETIYVTAPADYAPFTIYNLTYPIAACTSTSAVSVNLLGDWSVLNQPWEDITIHHVEARTGEVRFVLVNSSPGTTYIGMDFVISVRN</sequence>
<dbReference type="EMBL" id="JBHSLA010000004">
    <property type="protein sequence ID" value="MFC5195832.1"/>
    <property type="molecule type" value="Genomic_DNA"/>
</dbReference>
<comment type="caution">
    <text evidence="1">The sequence shown here is derived from an EMBL/GenBank/DDBJ whole genome shotgun (WGS) entry which is preliminary data.</text>
</comment>
<name>A0ABW0C773_9FLAO</name>
<dbReference type="Proteomes" id="UP001596162">
    <property type="component" value="Unassembled WGS sequence"/>
</dbReference>
<dbReference type="RefSeq" id="WP_248399126.1">
    <property type="nucleotide sequence ID" value="NZ_JBHSLA010000004.1"/>
</dbReference>
<gene>
    <name evidence="1" type="ORF">ACFPH8_10865</name>
</gene>